<dbReference type="Proteomes" id="UP000265520">
    <property type="component" value="Unassembled WGS sequence"/>
</dbReference>
<evidence type="ECO:0000313" key="1">
    <source>
        <dbReference type="EMBL" id="MCI33614.1"/>
    </source>
</evidence>
<reference evidence="1 2" key="1">
    <citation type="journal article" date="2018" name="Front. Plant Sci.">
        <title>Red Clover (Trifolium pratense) and Zigzag Clover (T. medium) - A Picture of Genomic Similarities and Differences.</title>
        <authorList>
            <person name="Dluhosova J."/>
            <person name="Istvanek J."/>
            <person name="Nedelnik J."/>
            <person name="Repkova J."/>
        </authorList>
    </citation>
    <scope>NUCLEOTIDE SEQUENCE [LARGE SCALE GENOMIC DNA]</scope>
    <source>
        <strain evidence="2">cv. 10/8</strain>
        <tissue evidence="1">Leaf</tissue>
    </source>
</reference>
<name>A0A392RC67_9FABA</name>
<keyword evidence="2" id="KW-1185">Reference proteome</keyword>
<evidence type="ECO:0000313" key="2">
    <source>
        <dbReference type="Proteomes" id="UP000265520"/>
    </source>
</evidence>
<sequence>MVGATKDEVALENVDVVVDMEADEVGGLMMTTTKEEKSHQEVVGEDLQNQGTISHGLNAIIVRSLGIMLSNVELLEIIELKRRPTMLKK</sequence>
<organism evidence="1 2">
    <name type="scientific">Trifolium medium</name>
    <dbReference type="NCBI Taxonomy" id="97028"/>
    <lineage>
        <taxon>Eukaryota</taxon>
        <taxon>Viridiplantae</taxon>
        <taxon>Streptophyta</taxon>
        <taxon>Embryophyta</taxon>
        <taxon>Tracheophyta</taxon>
        <taxon>Spermatophyta</taxon>
        <taxon>Magnoliopsida</taxon>
        <taxon>eudicotyledons</taxon>
        <taxon>Gunneridae</taxon>
        <taxon>Pentapetalae</taxon>
        <taxon>rosids</taxon>
        <taxon>fabids</taxon>
        <taxon>Fabales</taxon>
        <taxon>Fabaceae</taxon>
        <taxon>Papilionoideae</taxon>
        <taxon>50 kb inversion clade</taxon>
        <taxon>NPAAA clade</taxon>
        <taxon>Hologalegina</taxon>
        <taxon>IRL clade</taxon>
        <taxon>Trifolieae</taxon>
        <taxon>Trifolium</taxon>
    </lineage>
</organism>
<comment type="caution">
    <text evidence="1">The sequence shown here is derived from an EMBL/GenBank/DDBJ whole genome shotgun (WGS) entry which is preliminary data.</text>
</comment>
<proteinExistence type="predicted"/>
<dbReference type="EMBL" id="LXQA010205849">
    <property type="protein sequence ID" value="MCI33614.1"/>
    <property type="molecule type" value="Genomic_DNA"/>
</dbReference>
<accession>A0A392RC67</accession>
<protein>
    <submittedName>
        <fullName evidence="1">Uncharacterized protein</fullName>
    </submittedName>
</protein>
<dbReference type="AlphaFoldDB" id="A0A392RC67"/>